<name>A0A915JXC5_ROMCU</name>
<dbReference type="AlphaFoldDB" id="A0A915JXC5"/>
<dbReference type="Proteomes" id="UP000887565">
    <property type="component" value="Unplaced"/>
</dbReference>
<organism evidence="1 2">
    <name type="scientific">Romanomermis culicivorax</name>
    <name type="common">Nematode worm</name>
    <dbReference type="NCBI Taxonomy" id="13658"/>
    <lineage>
        <taxon>Eukaryota</taxon>
        <taxon>Metazoa</taxon>
        <taxon>Ecdysozoa</taxon>
        <taxon>Nematoda</taxon>
        <taxon>Enoplea</taxon>
        <taxon>Dorylaimia</taxon>
        <taxon>Mermithida</taxon>
        <taxon>Mermithoidea</taxon>
        <taxon>Mermithidae</taxon>
        <taxon>Romanomermis</taxon>
    </lineage>
</organism>
<dbReference type="WBParaSite" id="nRc.2.0.1.t30738-RA">
    <property type="protein sequence ID" value="nRc.2.0.1.t30738-RA"/>
    <property type="gene ID" value="nRc.2.0.1.g30738"/>
</dbReference>
<protein>
    <submittedName>
        <fullName evidence="2">RIIa domain-containing protein</fullName>
    </submittedName>
</protein>
<accession>A0A915JXC5</accession>
<dbReference type="SUPFAM" id="SSF47391">
    <property type="entry name" value="Dimerization-anchoring domain of cAMP-dependent PK regulatory subunit"/>
    <property type="match status" value="1"/>
</dbReference>
<proteinExistence type="predicted"/>
<reference evidence="2" key="1">
    <citation type="submission" date="2022-11" db="UniProtKB">
        <authorList>
            <consortium name="WormBaseParasite"/>
        </authorList>
    </citation>
    <scope>IDENTIFICATION</scope>
</reference>
<evidence type="ECO:0000313" key="1">
    <source>
        <dbReference type="Proteomes" id="UP000887565"/>
    </source>
</evidence>
<evidence type="ECO:0000313" key="2">
    <source>
        <dbReference type="WBParaSite" id="nRc.2.0.1.t30738-RA"/>
    </source>
</evidence>
<sequence>MTDFLQTLFIAKPKNVVHFAANYFQYISDISRLATPDDKQAD</sequence>
<keyword evidence="1" id="KW-1185">Reference proteome</keyword>